<dbReference type="OrthoDB" id="4626699at2"/>
<accession>A0A0U0W7U2</accession>
<evidence type="ECO:0008006" key="3">
    <source>
        <dbReference type="Google" id="ProtNLM"/>
    </source>
</evidence>
<sequence>MNTVKLAPVTDSPEQKFHLAEVVTNGAQPSGTTFTVSPLNVGFAQAGAAPVNVNNWEIFDGSLLAVCFKYGDTFVVEGTAVMIGMGLALSAKHVFTDHLQALIGGEAVLYCFGVRPGGLADIWECYAASSDSSGAGDLQLLCLKLVSKFDNGRNFKVMPLVTRVPPPGEMVSVVGFRFDEFVPAETLEDPVKLGGMTYVSKGDAGELSYPIHDSVLAPFPTLEVFSGSLGGMSGGAVLDINNNLLGITSLGLDSDDNQGPTLAAWWMTAVFWRTQLAWPPGVYPDPTAILWDLPTVTILGREYVQLLDEPNFNLRAWEATSGTQT</sequence>
<dbReference type="SUPFAM" id="SSF50494">
    <property type="entry name" value="Trypsin-like serine proteases"/>
    <property type="match status" value="1"/>
</dbReference>
<dbReference type="EMBL" id="CSTD01000002">
    <property type="protein sequence ID" value="CPR10890.1"/>
    <property type="molecule type" value="Genomic_DNA"/>
</dbReference>
<reference evidence="1 2" key="1">
    <citation type="submission" date="2015-03" db="EMBL/GenBank/DDBJ databases">
        <authorList>
            <person name="Murphy D."/>
        </authorList>
    </citation>
    <scope>NUCLEOTIDE SEQUENCE [LARGE SCALE GENOMIC DNA]</scope>
    <source>
        <strain evidence="1 2">DSM 44277</strain>
    </source>
</reference>
<name>A0A0U0W7U2_MYCBE</name>
<dbReference type="AlphaFoldDB" id="A0A0U0W7U2"/>
<organism evidence="1 2">
    <name type="scientific">Mycobacterium bohemicum DSM 44277</name>
    <dbReference type="NCBI Taxonomy" id="1236609"/>
    <lineage>
        <taxon>Bacteria</taxon>
        <taxon>Bacillati</taxon>
        <taxon>Actinomycetota</taxon>
        <taxon>Actinomycetes</taxon>
        <taxon>Mycobacteriales</taxon>
        <taxon>Mycobacteriaceae</taxon>
        <taxon>Mycobacterium</taxon>
    </lineage>
</organism>
<evidence type="ECO:0000313" key="1">
    <source>
        <dbReference type="EMBL" id="CPR10890.1"/>
    </source>
</evidence>
<dbReference type="Proteomes" id="UP000198875">
    <property type="component" value="Unassembled WGS sequence"/>
</dbReference>
<gene>
    <name evidence="1" type="ORF">BN971_02164</name>
</gene>
<dbReference type="InterPro" id="IPR009003">
    <property type="entry name" value="Peptidase_S1_PA"/>
</dbReference>
<protein>
    <recommendedName>
        <fullName evidence="3">Trypsin-like peptidase domain-containing protein</fullName>
    </recommendedName>
</protein>
<evidence type="ECO:0000313" key="2">
    <source>
        <dbReference type="Proteomes" id="UP000198875"/>
    </source>
</evidence>
<proteinExistence type="predicted"/>